<reference evidence="2 3" key="1">
    <citation type="journal article" date="2014" name="Agronomy (Basel)">
        <title>A Draft Genome Sequence for Ensete ventricosum, the Drought-Tolerant Tree Against Hunger.</title>
        <authorList>
            <person name="Harrison J."/>
            <person name="Moore K.A."/>
            <person name="Paszkiewicz K."/>
            <person name="Jones T."/>
            <person name="Grant M."/>
            <person name="Ambacheew D."/>
            <person name="Muzemil S."/>
            <person name="Studholme D.J."/>
        </authorList>
    </citation>
    <scope>NUCLEOTIDE SEQUENCE [LARGE SCALE GENOMIC DNA]</scope>
</reference>
<dbReference type="EMBL" id="AMZH03001731">
    <property type="protein sequence ID" value="RRT78224.1"/>
    <property type="molecule type" value="Genomic_DNA"/>
</dbReference>
<accession>A0A427APS6</accession>
<comment type="caution">
    <text evidence="2">The sequence shown here is derived from an EMBL/GenBank/DDBJ whole genome shotgun (WGS) entry which is preliminary data.</text>
</comment>
<proteinExistence type="predicted"/>
<organism evidence="2 3">
    <name type="scientific">Ensete ventricosum</name>
    <name type="common">Abyssinian banana</name>
    <name type="synonym">Musa ensete</name>
    <dbReference type="NCBI Taxonomy" id="4639"/>
    <lineage>
        <taxon>Eukaryota</taxon>
        <taxon>Viridiplantae</taxon>
        <taxon>Streptophyta</taxon>
        <taxon>Embryophyta</taxon>
        <taxon>Tracheophyta</taxon>
        <taxon>Spermatophyta</taxon>
        <taxon>Magnoliopsida</taxon>
        <taxon>Liliopsida</taxon>
        <taxon>Zingiberales</taxon>
        <taxon>Musaceae</taxon>
        <taxon>Ensete</taxon>
    </lineage>
</organism>
<evidence type="ECO:0000256" key="1">
    <source>
        <dbReference type="SAM" id="MobiDB-lite"/>
    </source>
</evidence>
<gene>
    <name evidence="2" type="ORF">B296_00005525</name>
</gene>
<dbReference type="AlphaFoldDB" id="A0A427APS6"/>
<feature type="compositionally biased region" description="Basic and acidic residues" evidence="1">
    <location>
        <begin position="102"/>
        <end position="118"/>
    </location>
</feature>
<evidence type="ECO:0000313" key="3">
    <source>
        <dbReference type="Proteomes" id="UP000287651"/>
    </source>
</evidence>
<sequence length="169" mass="18817">MTAGPATHPSWPIAHAKESTPEPITAVTMCALAVHTVPVNISKLRTVRKQRIQTRETPFFLLTSSLEAAVVVEAFGSSLRQAKFQGGLHGWECLYPHHQFNSEKQEQQARHSTQREEGTEAEELGMGREDGEGGIYMSKTEQGKHVVEVERRWSTRVDALCLPQSATRP</sequence>
<feature type="region of interest" description="Disordered" evidence="1">
    <location>
        <begin position="102"/>
        <end position="142"/>
    </location>
</feature>
<name>A0A427APS6_ENSVE</name>
<protein>
    <submittedName>
        <fullName evidence="2">Uncharacterized protein</fullName>
    </submittedName>
</protein>
<evidence type="ECO:0000313" key="2">
    <source>
        <dbReference type="EMBL" id="RRT78224.1"/>
    </source>
</evidence>
<dbReference type="Proteomes" id="UP000287651">
    <property type="component" value="Unassembled WGS sequence"/>
</dbReference>